<evidence type="ECO:0000256" key="1">
    <source>
        <dbReference type="ARBA" id="ARBA00023186"/>
    </source>
</evidence>
<dbReference type="CDD" id="cd17054">
    <property type="entry name" value="Ubl_AtBAG1_like"/>
    <property type="match status" value="1"/>
</dbReference>
<sequence length="409" mass="46420">MRRRCGLVLVSIGAYYCQIFYSKEKPLSQSGLRLVTTPSQIQQQHSHEIFFIIVGIIFSTPPRSAAFRLVLWSKMMKLKTKTTELSEMKGSSAVGDHRPMDWELRPGGMLVQKRTPDSDKESTPAPTIRVKVKYDSTYHEISISSQATFGELKKMLVGPTGLHHQDQKLLFKKKERDSKAFLDSCGVKNKSKIVLMEDPISQERRYLEMRKNAKMERASKSISEISLEVDRLAGQVSALESVVCKGGKVAENDVLNLIDLLMNELLKLDAIMGDGDVKLQRKMQVKRVQKYVETLDLLKMRNSMATIQTQTQPQTQLQYNNNNNSNHQRQTTRLSFANTKLSTIQEEQPRDLAVIDNLLLCQQSPQHSTKSTTSSGTVVTTKWEIFDSSPSIAPAVHPVPPRFNWEFFE</sequence>
<feature type="domain" description="Ubiquitin-like" evidence="3">
    <location>
        <begin position="126"/>
        <end position="196"/>
    </location>
</feature>
<dbReference type="InterPro" id="IPR000626">
    <property type="entry name" value="Ubiquitin-like_dom"/>
</dbReference>
<dbReference type="Gene3D" id="3.10.20.90">
    <property type="entry name" value="Phosphatidylinositol 3-kinase Catalytic Subunit, Chain A, domain 1"/>
    <property type="match status" value="1"/>
</dbReference>
<evidence type="ECO:0000256" key="2">
    <source>
        <dbReference type="SAM" id="Phobius"/>
    </source>
</evidence>
<dbReference type="Pfam" id="PF02179">
    <property type="entry name" value="BAG"/>
    <property type="match status" value="1"/>
</dbReference>
<evidence type="ECO:0000259" key="3">
    <source>
        <dbReference type="PROSITE" id="PS50053"/>
    </source>
</evidence>
<feature type="domain" description="BAG" evidence="4">
    <location>
        <begin position="221"/>
        <end position="299"/>
    </location>
</feature>
<name>A0ABP0YD35_9ROSI</name>
<proteinExistence type="predicted"/>
<dbReference type="InterPro" id="IPR029071">
    <property type="entry name" value="Ubiquitin-like_domsf"/>
</dbReference>
<dbReference type="InterPro" id="IPR003103">
    <property type="entry name" value="BAG_domain"/>
</dbReference>
<keyword evidence="2" id="KW-0812">Transmembrane</keyword>
<dbReference type="InterPro" id="IPR036533">
    <property type="entry name" value="BAG_dom_sf"/>
</dbReference>
<feature type="transmembrane region" description="Helical" evidence="2">
    <location>
        <begin position="49"/>
        <end position="71"/>
    </location>
</feature>
<dbReference type="SMART" id="SM00264">
    <property type="entry name" value="BAG"/>
    <property type="match status" value="1"/>
</dbReference>
<keyword evidence="6" id="KW-1185">Reference proteome</keyword>
<evidence type="ECO:0008006" key="7">
    <source>
        <dbReference type="Google" id="ProtNLM"/>
    </source>
</evidence>
<evidence type="ECO:0000313" key="6">
    <source>
        <dbReference type="Proteomes" id="UP001642487"/>
    </source>
</evidence>
<dbReference type="Proteomes" id="UP001642487">
    <property type="component" value="Chromosome 3"/>
</dbReference>
<dbReference type="Gene3D" id="1.20.58.120">
    <property type="entry name" value="BAG domain"/>
    <property type="match status" value="1"/>
</dbReference>
<reference evidence="5 6" key="1">
    <citation type="submission" date="2024-03" db="EMBL/GenBank/DDBJ databases">
        <authorList>
            <person name="Gkanogiannis A."/>
            <person name="Becerra Lopez-Lavalle L."/>
        </authorList>
    </citation>
    <scope>NUCLEOTIDE SEQUENCE [LARGE SCALE GENOMIC DNA]</scope>
</reference>
<dbReference type="EMBL" id="OZ021737">
    <property type="protein sequence ID" value="CAK9318301.1"/>
    <property type="molecule type" value="Genomic_DNA"/>
</dbReference>
<organism evidence="5 6">
    <name type="scientific">Citrullus colocynthis</name>
    <name type="common">colocynth</name>
    <dbReference type="NCBI Taxonomy" id="252529"/>
    <lineage>
        <taxon>Eukaryota</taxon>
        <taxon>Viridiplantae</taxon>
        <taxon>Streptophyta</taxon>
        <taxon>Embryophyta</taxon>
        <taxon>Tracheophyta</taxon>
        <taxon>Spermatophyta</taxon>
        <taxon>Magnoliopsida</taxon>
        <taxon>eudicotyledons</taxon>
        <taxon>Gunneridae</taxon>
        <taxon>Pentapetalae</taxon>
        <taxon>rosids</taxon>
        <taxon>fabids</taxon>
        <taxon>Cucurbitales</taxon>
        <taxon>Cucurbitaceae</taxon>
        <taxon>Benincaseae</taxon>
        <taxon>Citrullus</taxon>
    </lineage>
</organism>
<keyword evidence="1" id="KW-0143">Chaperone</keyword>
<dbReference type="PANTHER" id="PTHR12329">
    <property type="entry name" value="BCL2-ASSOCIATED ATHANOGENE"/>
    <property type="match status" value="1"/>
</dbReference>
<gene>
    <name evidence="5" type="ORF">CITCOLO1_LOCUS10265</name>
</gene>
<keyword evidence="2" id="KW-0472">Membrane</keyword>
<dbReference type="PROSITE" id="PS50053">
    <property type="entry name" value="UBIQUITIN_2"/>
    <property type="match status" value="1"/>
</dbReference>
<dbReference type="PANTHER" id="PTHR12329:SF11">
    <property type="entry name" value="BAG FAMILY MOLECULAR CHAPERONE REGULATOR 1"/>
    <property type="match status" value="1"/>
</dbReference>
<dbReference type="Pfam" id="PF00240">
    <property type="entry name" value="ubiquitin"/>
    <property type="match status" value="1"/>
</dbReference>
<dbReference type="SUPFAM" id="SSF63491">
    <property type="entry name" value="BAG domain"/>
    <property type="match status" value="1"/>
</dbReference>
<evidence type="ECO:0000259" key="4">
    <source>
        <dbReference type="PROSITE" id="PS51035"/>
    </source>
</evidence>
<dbReference type="PROSITE" id="PS51035">
    <property type="entry name" value="BAG"/>
    <property type="match status" value="1"/>
</dbReference>
<evidence type="ECO:0000313" key="5">
    <source>
        <dbReference type="EMBL" id="CAK9318301.1"/>
    </source>
</evidence>
<dbReference type="SUPFAM" id="SSF54236">
    <property type="entry name" value="Ubiquitin-like"/>
    <property type="match status" value="1"/>
</dbReference>
<protein>
    <recommendedName>
        <fullName evidence="7">BAG family molecular chaperone regulator 1</fullName>
    </recommendedName>
</protein>
<dbReference type="InterPro" id="IPR039773">
    <property type="entry name" value="BAG_chaperone_regulator"/>
</dbReference>
<keyword evidence="2" id="KW-1133">Transmembrane helix</keyword>
<accession>A0ABP0YD35</accession>